<reference evidence="2" key="1">
    <citation type="submission" date="2016-12" db="EMBL/GenBank/DDBJ databases">
        <authorList>
            <person name="Varghese N."/>
            <person name="Submissions S."/>
        </authorList>
    </citation>
    <scope>NUCLEOTIDE SEQUENCE [LARGE SCALE GENOMIC DNA]</scope>
    <source>
        <strain evidence="2">DSM 25035</strain>
    </source>
</reference>
<keyword evidence="2" id="KW-1185">Reference proteome</keyword>
<dbReference type="AlphaFoldDB" id="A0A1M7ZDS7"/>
<accession>A0A1M7ZDS7</accession>
<dbReference type="InterPro" id="IPR036895">
    <property type="entry name" value="Uracil-DNA_glycosylase-like_sf"/>
</dbReference>
<protein>
    <recommendedName>
        <fullName evidence="3">Uracil DNA glycosylase superfamily protein</fullName>
    </recommendedName>
</protein>
<dbReference type="OrthoDB" id="9799921at2"/>
<dbReference type="EMBL" id="FRXN01000003">
    <property type="protein sequence ID" value="SHO63024.1"/>
    <property type="molecule type" value="Genomic_DNA"/>
</dbReference>
<dbReference type="Gene3D" id="3.40.470.10">
    <property type="entry name" value="Uracil-DNA glycosylase-like domain"/>
    <property type="match status" value="1"/>
</dbReference>
<dbReference type="STRING" id="1073327.SAMN04488108_2473"/>
<dbReference type="RefSeq" id="WP_073572107.1">
    <property type="nucleotide sequence ID" value="NZ_FRXN01000003.1"/>
</dbReference>
<evidence type="ECO:0000313" key="1">
    <source>
        <dbReference type="EMBL" id="SHO63024.1"/>
    </source>
</evidence>
<organism evidence="1 2">
    <name type="scientific">Algoriphagus zhangzhouensis</name>
    <dbReference type="NCBI Taxonomy" id="1073327"/>
    <lineage>
        <taxon>Bacteria</taxon>
        <taxon>Pseudomonadati</taxon>
        <taxon>Bacteroidota</taxon>
        <taxon>Cytophagia</taxon>
        <taxon>Cytophagales</taxon>
        <taxon>Cyclobacteriaceae</taxon>
        <taxon>Algoriphagus</taxon>
    </lineage>
</organism>
<name>A0A1M7ZDS7_9BACT</name>
<gene>
    <name evidence="1" type="ORF">SAMN04488108_2473</name>
</gene>
<dbReference type="Proteomes" id="UP000184609">
    <property type="component" value="Unassembled WGS sequence"/>
</dbReference>
<evidence type="ECO:0008006" key="3">
    <source>
        <dbReference type="Google" id="ProtNLM"/>
    </source>
</evidence>
<proteinExistence type="predicted"/>
<evidence type="ECO:0000313" key="2">
    <source>
        <dbReference type="Proteomes" id="UP000184609"/>
    </source>
</evidence>
<sequence length="202" mass="23222">MPCPHLFEHDLNLEYVTWEIRTLFIGTFNPGWGLENNNAQWFYGRTARNDFWRILPTIHIGHGLIPGTPQIWKQFCELNHIAITDIIACLDNADENNPAHVEMVNGFQDNQLGNFDITTTNIPAILEANPTIQQVCITRSSMTEPWSTLFEPTIDWIENHPERGIQLRLLRSPSRGARKGVVGNFTNYIANHWQQVGNYEIL</sequence>